<dbReference type="PANTHER" id="PTHR46372:SF26">
    <property type="entry name" value="(WILD MALAYSIAN BANANA) HYPOTHETICAL PROTEIN"/>
    <property type="match status" value="1"/>
</dbReference>
<feature type="compositionally biased region" description="Basic and acidic residues" evidence="6">
    <location>
        <begin position="431"/>
        <end position="447"/>
    </location>
</feature>
<keyword evidence="4" id="KW-0493">Microtubule</keyword>
<name>A0AAD5D6Z4_AMBAR</name>
<feature type="compositionally biased region" description="Polar residues" evidence="6">
    <location>
        <begin position="119"/>
        <end position="137"/>
    </location>
</feature>
<evidence type="ECO:0000256" key="2">
    <source>
        <dbReference type="ARBA" id="ARBA00005885"/>
    </source>
</evidence>
<gene>
    <name evidence="9" type="ORF">M8C21_011738</name>
</gene>
<dbReference type="InterPro" id="IPR027329">
    <property type="entry name" value="TPX2_C"/>
</dbReference>
<evidence type="ECO:0000256" key="6">
    <source>
        <dbReference type="SAM" id="MobiDB-lite"/>
    </source>
</evidence>
<feature type="compositionally biased region" description="Polar residues" evidence="6">
    <location>
        <begin position="399"/>
        <end position="410"/>
    </location>
</feature>
<feature type="region of interest" description="Disordered" evidence="6">
    <location>
        <begin position="307"/>
        <end position="327"/>
    </location>
</feature>
<feature type="compositionally biased region" description="Polar residues" evidence="6">
    <location>
        <begin position="272"/>
        <end position="285"/>
    </location>
</feature>
<evidence type="ECO:0000256" key="1">
    <source>
        <dbReference type="ARBA" id="ARBA00004245"/>
    </source>
</evidence>
<feature type="region of interest" description="Disordered" evidence="6">
    <location>
        <begin position="248"/>
        <end position="289"/>
    </location>
</feature>
<dbReference type="GO" id="GO:0005874">
    <property type="term" value="C:microtubule"/>
    <property type="evidence" value="ECO:0007669"/>
    <property type="project" value="UniProtKB-KW"/>
</dbReference>
<evidence type="ECO:0000313" key="9">
    <source>
        <dbReference type="EMBL" id="KAI7754245.1"/>
    </source>
</evidence>
<dbReference type="AlphaFoldDB" id="A0AAD5D6Z4"/>
<feature type="region of interest" description="Disordered" evidence="6">
    <location>
        <begin position="113"/>
        <end position="217"/>
    </location>
</feature>
<comment type="similarity">
    <text evidence="2">Belongs to the TPX2 family.</text>
</comment>
<feature type="compositionally biased region" description="Basic and acidic residues" evidence="6">
    <location>
        <begin position="156"/>
        <end position="173"/>
    </location>
</feature>
<keyword evidence="7" id="KW-0812">Transmembrane</keyword>
<dbReference type="EMBL" id="JAMZMK010003969">
    <property type="protein sequence ID" value="KAI7754245.1"/>
    <property type="molecule type" value="Genomic_DNA"/>
</dbReference>
<evidence type="ECO:0000256" key="5">
    <source>
        <dbReference type="ARBA" id="ARBA00023212"/>
    </source>
</evidence>
<feature type="domain" description="TPX2 C-terminal" evidence="8">
    <location>
        <begin position="289"/>
        <end position="355"/>
    </location>
</feature>
<evidence type="ECO:0000313" key="10">
    <source>
        <dbReference type="Proteomes" id="UP001206925"/>
    </source>
</evidence>
<sequence>MIASTLPKISQSLSYHLNFQHKFIFLLLLLLYIYKKSSTLKTSFIFLIFQTRMESGKEVVLEDESAAVVVDEIDVKKEEGNLAAVEGTDSSKVEVTESSVSVSEISEQSSIKIDANGDASKNNKLAKNDLGTATSASVRKPRASLSQSSSFSAKNRTPDGKLVKARVGSKDKSTLTNDTAKAGLHPTTRKSHGGVKLVESSAKSSGTTTRRATLDSVPSVNKPRTVLLLKTCSMQDLNFFPIDRKKYQGSSDQRSKAIKTSMPVKEDDDTHSASSSGQRRNSVTGFASRLDERAEKRREFFSKLEEKSHAREVEKTNLQEKSKESQEAEIKKLRKSLTFKAAPMPSFYKEPPPKVELKKIPVTRPKSPKLGRNKSSVASVSRSVDRTVAAVNPRVRDQPASSAVNLNKDTAASKKPVKKPETNAPSSSSKTEVKPEKSKEMPAKLEDQEKDQDSDEQFQEIQAPSATPLEVEEWIEVSPQKIAVAEESPNEGTTTPGDIVVVGG</sequence>
<keyword evidence="7" id="KW-1133">Transmembrane helix</keyword>
<evidence type="ECO:0000256" key="7">
    <source>
        <dbReference type="SAM" id="Phobius"/>
    </source>
</evidence>
<keyword evidence="3" id="KW-0963">Cytoplasm</keyword>
<accession>A0AAD5D6Z4</accession>
<evidence type="ECO:0000259" key="8">
    <source>
        <dbReference type="Pfam" id="PF06886"/>
    </source>
</evidence>
<proteinExistence type="inferred from homology"/>
<organism evidence="9 10">
    <name type="scientific">Ambrosia artemisiifolia</name>
    <name type="common">Common ragweed</name>
    <dbReference type="NCBI Taxonomy" id="4212"/>
    <lineage>
        <taxon>Eukaryota</taxon>
        <taxon>Viridiplantae</taxon>
        <taxon>Streptophyta</taxon>
        <taxon>Embryophyta</taxon>
        <taxon>Tracheophyta</taxon>
        <taxon>Spermatophyta</taxon>
        <taxon>Magnoliopsida</taxon>
        <taxon>eudicotyledons</taxon>
        <taxon>Gunneridae</taxon>
        <taxon>Pentapetalae</taxon>
        <taxon>asterids</taxon>
        <taxon>campanulids</taxon>
        <taxon>Asterales</taxon>
        <taxon>Asteraceae</taxon>
        <taxon>Asteroideae</taxon>
        <taxon>Heliantheae alliance</taxon>
        <taxon>Heliantheae</taxon>
        <taxon>Ambrosia</taxon>
    </lineage>
</organism>
<dbReference type="GO" id="GO:0008017">
    <property type="term" value="F:microtubule binding"/>
    <property type="evidence" value="ECO:0007669"/>
    <property type="project" value="InterPro"/>
</dbReference>
<keyword evidence="5" id="KW-0206">Cytoskeleton</keyword>
<feature type="compositionally biased region" description="Acidic residues" evidence="6">
    <location>
        <begin position="448"/>
        <end position="458"/>
    </location>
</feature>
<feature type="region of interest" description="Disordered" evidence="6">
    <location>
        <begin position="342"/>
        <end position="504"/>
    </location>
</feature>
<dbReference type="GO" id="GO:0000226">
    <property type="term" value="P:microtubule cytoskeleton organization"/>
    <property type="evidence" value="ECO:0007669"/>
    <property type="project" value="InterPro"/>
</dbReference>
<dbReference type="PANTHER" id="PTHR46372">
    <property type="entry name" value="PROTEIN WVD2-LIKE 3"/>
    <property type="match status" value="1"/>
</dbReference>
<dbReference type="InterPro" id="IPR044806">
    <property type="entry name" value="WVD2/WDL1-4"/>
</dbReference>
<protein>
    <recommendedName>
        <fullName evidence="8">TPX2 C-terminal domain-containing protein</fullName>
    </recommendedName>
</protein>
<dbReference type="Proteomes" id="UP001206925">
    <property type="component" value="Unassembled WGS sequence"/>
</dbReference>
<feature type="compositionally biased region" description="Polar residues" evidence="6">
    <location>
        <begin position="201"/>
        <end position="217"/>
    </location>
</feature>
<dbReference type="Pfam" id="PF06886">
    <property type="entry name" value="TPX2"/>
    <property type="match status" value="1"/>
</dbReference>
<feature type="transmembrane region" description="Helical" evidence="7">
    <location>
        <begin position="15"/>
        <end position="34"/>
    </location>
</feature>
<comment type="caution">
    <text evidence="9">The sequence shown here is derived from an EMBL/GenBank/DDBJ whole genome shotgun (WGS) entry which is preliminary data.</text>
</comment>
<evidence type="ECO:0000256" key="4">
    <source>
        <dbReference type="ARBA" id="ARBA00022701"/>
    </source>
</evidence>
<keyword evidence="7" id="KW-0472">Membrane</keyword>
<feature type="compositionally biased region" description="Low complexity" evidence="6">
    <location>
        <begin position="375"/>
        <end position="391"/>
    </location>
</feature>
<keyword evidence="10" id="KW-1185">Reference proteome</keyword>
<comment type="subcellular location">
    <subcellularLocation>
        <location evidence="1">Cytoplasm</location>
        <location evidence="1">Cytoskeleton</location>
    </subcellularLocation>
</comment>
<reference evidence="9" key="1">
    <citation type="submission" date="2022-06" db="EMBL/GenBank/DDBJ databases">
        <title>Uncovering the hologenomic basis of an extraordinary plant invasion.</title>
        <authorList>
            <person name="Bieker V.C."/>
            <person name="Martin M.D."/>
            <person name="Gilbert T."/>
            <person name="Hodgins K."/>
            <person name="Battlay P."/>
            <person name="Petersen B."/>
            <person name="Wilson J."/>
        </authorList>
    </citation>
    <scope>NUCLEOTIDE SEQUENCE</scope>
    <source>
        <strain evidence="9">AA19_3_7</strain>
        <tissue evidence="9">Leaf</tissue>
    </source>
</reference>
<evidence type="ECO:0000256" key="3">
    <source>
        <dbReference type="ARBA" id="ARBA00022490"/>
    </source>
</evidence>